<dbReference type="Proteomes" id="UP001304050">
    <property type="component" value="Unassembled WGS sequence"/>
</dbReference>
<keyword evidence="2" id="KW-1185">Reference proteome</keyword>
<sequence length="54" mass="5733">MSQTDQKAAKGMIKLVLTIFVIAIILAVACLTFFTPGEVEPRPSASPTVREGGQ</sequence>
<evidence type="ECO:0000313" key="2">
    <source>
        <dbReference type="Proteomes" id="UP001304050"/>
    </source>
</evidence>
<accession>A0ACC6N6C5</accession>
<evidence type="ECO:0000313" key="1">
    <source>
        <dbReference type="EMBL" id="MEA3521088.1"/>
    </source>
</evidence>
<gene>
    <name evidence="1" type="ORF">U8465_29210</name>
</gene>
<proteinExistence type="predicted"/>
<organism evidence="1 2">
    <name type="scientific">Rhizobium mulingense</name>
    <dbReference type="NCBI Taxonomy" id="3031128"/>
    <lineage>
        <taxon>Bacteria</taxon>
        <taxon>Pseudomonadati</taxon>
        <taxon>Pseudomonadota</taxon>
        <taxon>Alphaproteobacteria</taxon>
        <taxon>Hyphomicrobiales</taxon>
        <taxon>Rhizobiaceae</taxon>
        <taxon>Rhizobium/Agrobacterium group</taxon>
        <taxon>Rhizobium</taxon>
    </lineage>
</organism>
<dbReference type="EMBL" id="JAYESG010000024">
    <property type="protein sequence ID" value="MEA3521088.1"/>
    <property type="molecule type" value="Genomic_DNA"/>
</dbReference>
<protein>
    <submittedName>
        <fullName evidence="1">Uncharacterized protein</fullName>
    </submittedName>
</protein>
<name>A0ACC6N6C5_9HYPH</name>
<comment type="caution">
    <text evidence="1">The sequence shown here is derived from an EMBL/GenBank/DDBJ whole genome shotgun (WGS) entry which is preliminary data.</text>
</comment>
<reference evidence="1" key="1">
    <citation type="submission" date="2023-12" db="EMBL/GenBank/DDBJ databases">
        <title>Diversity of Rhizobium in root nodule of phaseolus vulgaris.</title>
        <authorList>
            <person name="Wang H."/>
        </authorList>
    </citation>
    <scope>NUCLEOTIDE SEQUENCE</scope>
    <source>
        <strain evidence="1">MJ31</strain>
    </source>
</reference>